<dbReference type="PANTHER" id="PTHR42919">
    <property type="entry name" value="N-ALPHA-ACETYLTRANSFERASE"/>
    <property type="match status" value="1"/>
</dbReference>
<dbReference type="PROSITE" id="PS51186">
    <property type="entry name" value="GNAT"/>
    <property type="match status" value="1"/>
</dbReference>
<reference evidence="5 6" key="1">
    <citation type="journal article" date="2019" name="Mol. Biol. Evol.">
        <title>Blast fungal genomes show frequent chromosomal changes, gene gains and losses, and effector gene turnover.</title>
        <authorList>
            <person name="Gomez Luciano L.B."/>
            <person name="Jason Tsai I."/>
            <person name="Chuma I."/>
            <person name="Tosa Y."/>
            <person name="Chen Y.H."/>
            <person name="Li J.Y."/>
            <person name="Li M.Y."/>
            <person name="Jade Lu M.Y."/>
            <person name="Nakayashiki H."/>
            <person name="Li W.H."/>
        </authorList>
    </citation>
    <scope>NUCLEOTIDE SEQUENCE [LARGE SCALE GENOMIC DNA]</scope>
    <source>
        <strain evidence="5 6">NI907</strain>
    </source>
</reference>
<organism evidence="5 6">
    <name type="scientific">Pyricularia grisea</name>
    <name type="common">Crabgrass-specific blast fungus</name>
    <name type="synonym">Magnaporthe grisea</name>
    <dbReference type="NCBI Taxonomy" id="148305"/>
    <lineage>
        <taxon>Eukaryota</taxon>
        <taxon>Fungi</taxon>
        <taxon>Dikarya</taxon>
        <taxon>Ascomycota</taxon>
        <taxon>Pezizomycotina</taxon>
        <taxon>Sordariomycetes</taxon>
        <taxon>Sordariomycetidae</taxon>
        <taxon>Magnaporthales</taxon>
        <taxon>Pyriculariaceae</taxon>
        <taxon>Pyricularia</taxon>
    </lineage>
</organism>
<evidence type="ECO:0000313" key="6">
    <source>
        <dbReference type="RefSeq" id="XP_030979823.1"/>
    </source>
</evidence>
<feature type="region of interest" description="Disordered" evidence="3">
    <location>
        <begin position="325"/>
        <end position="378"/>
    </location>
</feature>
<keyword evidence="1" id="KW-0808">Transferase</keyword>
<evidence type="ECO:0000259" key="4">
    <source>
        <dbReference type="PROSITE" id="PS51186"/>
    </source>
</evidence>
<dbReference type="Gene3D" id="3.40.630.30">
    <property type="match status" value="1"/>
</dbReference>
<feature type="domain" description="N-acetyltransferase" evidence="4">
    <location>
        <begin position="81"/>
        <end position="254"/>
    </location>
</feature>
<keyword evidence="2" id="KW-0012">Acyltransferase</keyword>
<dbReference type="GO" id="GO:0016747">
    <property type="term" value="F:acyltransferase activity, transferring groups other than amino-acyl groups"/>
    <property type="evidence" value="ECO:0007669"/>
    <property type="project" value="InterPro"/>
</dbReference>
<dbReference type="KEGG" id="pgri:PgNI_10363"/>
<dbReference type="GO" id="GO:0007064">
    <property type="term" value="P:mitotic sister chromatid cohesion"/>
    <property type="evidence" value="ECO:0007669"/>
    <property type="project" value="TreeGrafter"/>
</dbReference>
<dbReference type="InterPro" id="IPR000182">
    <property type="entry name" value="GNAT_dom"/>
</dbReference>
<dbReference type="CDD" id="cd04301">
    <property type="entry name" value="NAT_SF"/>
    <property type="match status" value="1"/>
</dbReference>
<feature type="compositionally biased region" description="Low complexity" evidence="3">
    <location>
        <begin position="28"/>
        <end position="39"/>
    </location>
</feature>
<dbReference type="GO" id="GO:0031415">
    <property type="term" value="C:NatA complex"/>
    <property type="evidence" value="ECO:0007669"/>
    <property type="project" value="TreeGrafter"/>
</dbReference>
<dbReference type="Proteomes" id="UP000515153">
    <property type="component" value="Chromosome VII"/>
</dbReference>
<feature type="compositionally biased region" description="Pro residues" evidence="3">
    <location>
        <begin position="40"/>
        <end position="53"/>
    </location>
</feature>
<feature type="compositionally biased region" description="Low complexity" evidence="3">
    <location>
        <begin position="349"/>
        <end position="361"/>
    </location>
</feature>
<accession>A0A6P8AY20</accession>
<dbReference type="PANTHER" id="PTHR42919:SF8">
    <property type="entry name" value="N-ALPHA-ACETYLTRANSFERASE 50"/>
    <property type="match status" value="1"/>
</dbReference>
<evidence type="ECO:0000256" key="3">
    <source>
        <dbReference type="SAM" id="MobiDB-lite"/>
    </source>
</evidence>
<evidence type="ECO:0000313" key="5">
    <source>
        <dbReference type="Proteomes" id="UP000515153"/>
    </source>
</evidence>
<proteinExistence type="predicted"/>
<sequence length="378" mass="39344">MSSRGAASAAGQPSILSFFRPNNKDPAPGVVQPPKQHQQPPLPPPPPPAPLQSPSPGAVAAAAAAAAAANTPPATTPHPSASIVPITADHIAPLRRINALLLCVNYPDSFYQRILDPAASGLFSRAILWSETDDSDPSSPAEPPKVIGSIVARVETSPFNKNRSALYIQSLTLLSPFRSLGLARAALDAVLDGARHLRSAVDIADVYAHVWTENDDGLRWYAARGFERVGSRPEQGYYHKLRPDTAWIVRRSLDGAASAADMSAAMARTTTSTNAAMAPPPAVVPPSVTAAVVNLPFKAPPAPTRASSGGSASAKAAALCFQDKRPETDWNDLPPDVAAGLLTPGSGQGSEASSRSSSTARGPKKKRDRAYPAAAFGS</sequence>
<evidence type="ECO:0000256" key="2">
    <source>
        <dbReference type="ARBA" id="ARBA00023315"/>
    </source>
</evidence>
<gene>
    <name evidence="6" type="ORF">PgNI_10363</name>
</gene>
<reference evidence="6" key="2">
    <citation type="submission" date="2019-10" db="EMBL/GenBank/DDBJ databases">
        <authorList>
            <consortium name="NCBI Genome Project"/>
        </authorList>
    </citation>
    <scope>NUCLEOTIDE SEQUENCE</scope>
    <source>
        <strain evidence="6">NI907</strain>
    </source>
</reference>
<feature type="compositionally biased region" description="Low complexity" evidence="3">
    <location>
        <begin position="54"/>
        <end position="81"/>
    </location>
</feature>
<dbReference type="Pfam" id="PF00583">
    <property type="entry name" value="Acetyltransf_1"/>
    <property type="match status" value="1"/>
</dbReference>
<evidence type="ECO:0000256" key="1">
    <source>
        <dbReference type="ARBA" id="ARBA00022679"/>
    </source>
</evidence>
<name>A0A6P8AY20_PYRGI</name>
<reference evidence="6" key="3">
    <citation type="submission" date="2025-08" db="UniProtKB">
        <authorList>
            <consortium name="RefSeq"/>
        </authorList>
    </citation>
    <scope>IDENTIFICATION</scope>
    <source>
        <strain evidence="6">NI907</strain>
    </source>
</reference>
<dbReference type="RefSeq" id="XP_030979823.1">
    <property type="nucleotide sequence ID" value="XM_031130335.1"/>
</dbReference>
<keyword evidence="5" id="KW-1185">Reference proteome</keyword>
<protein>
    <recommendedName>
        <fullName evidence="4">N-acetyltransferase domain-containing protein</fullName>
    </recommendedName>
</protein>
<dbReference type="SUPFAM" id="SSF55729">
    <property type="entry name" value="Acyl-CoA N-acyltransferases (Nat)"/>
    <property type="match status" value="1"/>
</dbReference>
<feature type="region of interest" description="Disordered" evidence="3">
    <location>
        <begin position="1"/>
        <end position="81"/>
    </location>
</feature>
<dbReference type="InterPro" id="IPR051556">
    <property type="entry name" value="N-term/lysine_N-AcTrnsfr"/>
</dbReference>
<dbReference type="InterPro" id="IPR016181">
    <property type="entry name" value="Acyl_CoA_acyltransferase"/>
</dbReference>
<dbReference type="GeneID" id="41965243"/>
<dbReference type="AlphaFoldDB" id="A0A6P8AY20"/>